<dbReference type="AlphaFoldDB" id="W8UMP1"/>
<keyword evidence="1" id="KW-0472">Membrane</keyword>
<keyword evidence="1" id="KW-0812">Transmembrane</keyword>
<organism evidence="2 3">
    <name type="scientific">Klebsiella pneumoniae 30684/NJST258_2</name>
    <dbReference type="NCBI Taxonomy" id="1420013"/>
    <lineage>
        <taxon>Bacteria</taxon>
        <taxon>Pseudomonadati</taxon>
        <taxon>Pseudomonadota</taxon>
        <taxon>Gammaproteobacteria</taxon>
        <taxon>Enterobacterales</taxon>
        <taxon>Enterobacteriaceae</taxon>
        <taxon>Klebsiella/Raoultella group</taxon>
        <taxon>Klebsiella</taxon>
        <taxon>Klebsiella pneumoniae complex</taxon>
    </lineage>
</organism>
<protein>
    <submittedName>
        <fullName evidence="2">Uncharacterized protein</fullName>
    </submittedName>
</protein>
<reference evidence="2 3" key="1">
    <citation type="journal article" date="2014" name="Proc. Natl. Acad. Sci. U.S.A.">
        <title>Molecular dissection of the evolution of carbapenem-resistant multilocus sequence type 258 Klebsiella pneumoniae.</title>
        <authorList>
            <person name="Deleo F.R."/>
            <person name="Chen L."/>
            <person name="Porcella S.F."/>
            <person name="Martens C.A."/>
            <person name="Kobayashi S.D."/>
            <person name="Porter A.R."/>
            <person name="Chavda K.D."/>
            <person name="Jacobs M.R."/>
            <person name="Mathema B."/>
            <person name="Olsen R.J."/>
            <person name="Bonomo R.A."/>
            <person name="Musser J.M."/>
            <person name="Kreiswirth B.N."/>
        </authorList>
    </citation>
    <scope>NUCLEOTIDE SEQUENCE [LARGE SCALE GENOMIC DNA]</scope>
    <source>
        <strain evidence="2">30684/NJST258_2</strain>
    </source>
</reference>
<name>W8UMP1_KLEPN</name>
<dbReference type="Proteomes" id="UP000019586">
    <property type="component" value="Chromosome"/>
</dbReference>
<sequence length="30" mass="3466">MTGIFNALIYLTTSVSFLLMQYSYYLQGRA</sequence>
<evidence type="ECO:0000313" key="3">
    <source>
        <dbReference type="Proteomes" id="UP000019586"/>
    </source>
</evidence>
<dbReference type="HOGENOM" id="CLU_3404036_0_0_6"/>
<accession>W8UMP1</accession>
<dbReference type="KEGG" id="kps:KPNJ2_04349"/>
<feature type="transmembrane region" description="Helical" evidence="1">
    <location>
        <begin position="7"/>
        <end position="25"/>
    </location>
</feature>
<keyword evidence="1" id="KW-1133">Transmembrane helix</keyword>
<evidence type="ECO:0000313" key="2">
    <source>
        <dbReference type="EMBL" id="AHM81129.1"/>
    </source>
</evidence>
<proteinExistence type="predicted"/>
<evidence type="ECO:0000256" key="1">
    <source>
        <dbReference type="SAM" id="Phobius"/>
    </source>
</evidence>
<dbReference type="EMBL" id="CP006918">
    <property type="protein sequence ID" value="AHM81129.1"/>
    <property type="molecule type" value="Genomic_DNA"/>
</dbReference>
<gene>
    <name evidence="2" type="ORF">KPNJ2_04349</name>
</gene>